<dbReference type="Pfam" id="PF02548">
    <property type="entry name" value="Pantoate_transf"/>
    <property type="match status" value="1"/>
</dbReference>
<dbReference type="HAMAP" id="MF_00156">
    <property type="entry name" value="PanB"/>
    <property type="match status" value="1"/>
</dbReference>
<feature type="region of interest" description="Disordered" evidence="6">
    <location>
        <begin position="27"/>
        <end position="59"/>
    </location>
</feature>
<dbReference type="PANTHER" id="PTHR20881:SF0">
    <property type="entry name" value="3-METHYL-2-OXOBUTANOATE HYDROXYMETHYLTRANSFERASE"/>
    <property type="match status" value="1"/>
</dbReference>
<feature type="binding site" evidence="5">
    <location>
        <position position="139"/>
    </location>
    <ligand>
        <name>Mg(2+)</name>
        <dbReference type="ChEBI" id="CHEBI:18420"/>
    </ligand>
</feature>
<dbReference type="Proteomes" id="UP001501196">
    <property type="component" value="Unassembled WGS sequence"/>
</dbReference>
<evidence type="ECO:0000313" key="7">
    <source>
        <dbReference type="EMBL" id="GAA2023035.1"/>
    </source>
</evidence>
<feature type="binding site" evidence="5">
    <location>
        <position position="171"/>
    </location>
    <ligand>
        <name>Mg(2+)</name>
        <dbReference type="ChEBI" id="CHEBI:18420"/>
    </ligand>
</feature>
<dbReference type="EC" id="2.1.2.11" evidence="5"/>
<organism evidence="7 8">
    <name type="scientific">Agromyces tropicus</name>
    <dbReference type="NCBI Taxonomy" id="555371"/>
    <lineage>
        <taxon>Bacteria</taxon>
        <taxon>Bacillati</taxon>
        <taxon>Actinomycetota</taxon>
        <taxon>Actinomycetes</taxon>
        <taxon>Micrococcales</taxon>
        <taxon>Microbacteriaceae</taxon>
        <taxon>Agromyces</taxon>
    </lineage>
</organism>
<evidence type="ECO:0000313" key="8">
    <source>
        <dbReference type="Proteomes" id="UP001501196"/>
    </source>
</evidence>
<dbReference type="CDD" id="cd06557">
    <property type="entry name" value="KPHMT-like"/>
    <property type="match status" value="1"/>
</dbReference>
<dbReference type="NCBIfam" id="TIGR00222">
    <property type="entry name" value="panB"/>
    <property type="match status" value="1"/>
</dbReference>
<evidence type="ECO:0000256" key="4">
    <source>
        <dbReference type="ARBA" id="ARBA00022679"/>
    </source>
</evidence>
<dbReference type="EMBL" id="BAAAPW010000001">
    <property type="protein sequence ID" value="GAA2023035.1"/>
    <property type="molecule type" value="Genomic_DNA"/>
</dbReference>
<keyword evidence="5" id="KW-0479">Metal-binding</keyword>
<dbReference type="PANTHER" id="PTHR20881">
    <property type="entry name" value="3-METHYL-2-OXOBUTANOATE HYDROXYMETHYLTRANSFERASE"/>
    <property type="match status" value="1"/>
</dbReference>
<protein>
    <recommendedName>
        <fullName evidence="5">3-methyl-2-oxobutanoate hydroxymethyltransferase</fullName>
        <ecNumber evidence="5">2.1.2.11</ecNumber>
    </recommendedName>
    <alternativeName>
        <fullName evidence="5">Ketopantoate hydroxymethyltransferase</fullName>
        <shortName evidence="5">KPHMT</shortName>
    </alternativeName>
</protein>
<comment type="cofactor">
    <cofactor evidence="5">
        <name>Mg(2+)</name>
        <dbReference type="ChEBI" id="CHEBI:18420"/>
    </cofactor>
    <text evidence="5">Binds 1 Mg(2+) ion per subunit.</text>
</comment>
<comment type="catalytic activity">
    <reaction evidence="5">
        <text>(6R)-5,10-methylene-5,6,7,8-tetrahydrofolate + 3-methyl-2-oxobutanoate + H2O = 2-dehydropantoate + (6S)-5,6,7,8-tetrahydrofolate</text>
        <dbReference type="Rhea" id="RHEA:11824"/>
        <dbReference type="ChEBI" id="CHEBI:11561"/>
        <dbReference type="ChEBI" id="CHEBI:11851"/>
        <dbReference type="ChEBI" id="CHEBI:15377"/>
        <dbReference type="ChEBI" id="CHEBI:15636"/>
        <dbReference type="ChEBI" id="CHEBI:57453"/>
        <dbReference type="EC" id="2.1.2.11"/>
    </reaction>
</comment>
<dbReference type="PIRSF" id="PIRSF000388">
    <property type="entry name" value="Pantoate_hydroxy_MeTrfase"/>
    <property type="match status" value="1"/>
</dbReference>
<feature type="active site" description="Proton acceptor" evidence="5">
    <location>
        <position position="237"/>
    </location>
</feature>
<evidence type="ECO:0000256" key="2">
    <source>
        <dbReference type="ARBA" id="ARBA00011424"/>
    </source>
</evidence>
<keyword evidence="5" id="KW-0460">Magnesium</keyword>
<keyword evidence="4 5" id="KW-0808">Transferase</keyword>
<comment type="pathway">
    <text evidence="5">Cofactor biosynthesis; (R)-pantothenate biosynthesis; (R)-pantoate from 3-methyl-2-oxobutanoate: step 1/2.</text>
</comment>
<feature type="binding site" evidence="5">
    <location>
        <position position="100"/>
    </location>
    <ligand>
        <name>Mg(2+)</name>
        <dbReference type="ChEBI" id="CHEBI:18420"/>
    </ligand>
</feature>
<dbReference type="InterPro" id="IPR040442">
    <property type="entry name" value="Pyrv_kinase-like_dom_sf"/>
</dbReference>
<feature type="binding site" evidence="5">
    <location>
        <position position="169"/>
    </location>
    <ligand>
        <name>3-methyl-2-oxobutanoate</name>
        <dbReference type="ChEBI" id="CHEBI:11851"/>
    </ligand>
</feature>
<comment type="function">
    <text evidence="5">Catalyzes the reversible reaction in which hydroxymethyl group from 5,10-methylenetetrahydrofolate is transferred onto alpha-ketoisovalerate to form ketopantoate.</text>
</comment>
<dbReference type="SUPFAM" id="SSF51621">
    <property type="entry name" value="Phosphoenolpyruvate/pyruvate domain"/>
    <property type="match status" value="1"/>
</dbReference>
<evidence type="ECO:0000256" key="3">
    <source>
        <dbReference type="ARBA" id="ARBA00022655"/>
    </source>
</evidence>
<comment type="similarity">
    <text evidence="1 5">Belongs to the PanB family.</text>
</comment>
<dbReference type="NCBIfam" id="NF001452">
    <property type="entry name" value="PRK00311.1"/>
    <property type="match status" value="1"/>
</dbReference>
<keyword evidence="8" id="KW-1185">Reference proteome</keyword>
<proteinExistence type="inferred from homology"/>
<reference evidence="7 8" key="1">
    <citation type="journal article" date="2019" name="Int. J. Syst. Evol. Microbiol.">
        <title>The Global Catalogue of Microorganisms (GCM) 10K type strain sequencing project: providing services to taxonomists for standard genome sequencing and annotation.</title>
        <authorList>
            <consortium name="The Broad Institute Genomics Platform"/>
            <consortium name="The Broad Institute Genome Sequencing Center for Infectious Disease"/>
            <person name="Wu L."/>
            <person name="Ma J."/>
        </authorList>
    </citation>
    <scope>NUCLEOTIDE SEQUENCE [LARGE SCALE GENOMIC DNA]</scope>
    <source>
        <strain evidence="7 8">JCM 15672</strain>
    </source>
</reference>
<accession>A0ABN2TVX5</accession>
<feature type="binding site" evidence="5">
    <location>
        <begin position="100"/>
        <end position="101"/>
    </location>
    <ligand>
        <name>3-methyl-2-oxobutanoate</name>
        <dbReference type="ChEBI" id="CHEBI:11851"/>
    </ligand>
</feature>
<comment type="subunit">
    <text evidence="2 5">Homodecamer; pentamer of dimers.</text>
</comment>
<keyword evidence="5" id="KW-0963">Cytoplasm</keyword>
<comment type="subcellular location">
    <subcellularLocation>
        <location evidence="5">Cytoplasm</location>
    </subcellularLocation>
</comment>
<comment type="caution">
    <text evidence="7">The sequence shown here is derived from an EMBL/GenBank/DDBJ whole genome shotgun (WGS) entry which is preliminary data.</text>
</comment>
<keyword evidence="3 5" id="KW-0566">Pantothenate biosynthesis</keyword>
<dbReference type="InterPro" id="IPR015813">
    <property type="entry name" value="Pyrv/PenolPyrv_kinase-like_dom"/>
</dbReference>
<evidence type="ECO:0000256" key="6">
    <source>
        <dbReference type="SAM" id="MobiDB-lite"/>
    </source>
</evidence>
<evidence type="ECO:0000256" key="1">
    <source>
        <dbReference type="ARBA" id="ARBA00008676"/>
    </source>
</evidence>
<name>A0ABN2TVX5_9MICO</name>
<dbReference type="Gene3D" id="3.20.20.60">
    <property type="entry name" value="Phosphoenolpyruvate-binding domains"/>
    <property type="match status" value="1"/>
</dbReference>
<gene>
    <name evidence="5 7" type="primary">panB</name>
    <name evidence="7" type="ORF">GCM10009819_02130</name>
</gene>
<sequence length="319" mass="33599">MLSAYWVGSPGPARMSAVLCQTGAMSDHAPDGAASASETPQAENPYGGASTATGGPKRVRTRHFQNAKRDGIKITGLTSYDQLTARIFDEAGIDFLLVGDSAGNNVLGYETTLPVTVDELIPLTRAVAGAVQRAFVVGDMPFGSYENGPDEALHTAIRFMKEAGAHAVKLEGGERSHKQIRRIVGAGIPVMAHIGYTPQSEHGLGGHIIQGRGEGVKQLLADAKAVQEAGAFAVVLEMVPADAARQVTELLDIPTISVGGGPHCDGQLLVWTDWAGLTTGRIPRFVKQYANLAEVLGDAAKTWRADVASGAYPTDEHSY</sequence>
<dbReference type="InterPro" id="IPR003700">
    <property type="entry name" value="Pantoate_hydroxy_MeTrfase"/>
</dbReference>
<evidence type="ECO:0000256" key="5">
    <source>
        <dbReference type="HAMAP-Rule" id="MF_00156"/>
    </source>
</evidence>
<feature type="binding site" evidence="5">
    <location>
        <position position="139"/>
    </location>
    <ligand>
        <name>3-methyl-2-oxobutanoate</name>
        <dbReference type="ChEBI" id="CHEBI:11851"/>
    </ligand>
</feature>